<keyword evidence="2" id="KW-0238">DNA-binding</keyword>
<dbReference type="GO" id="GO:0043565">
    <property type="term" value="F:sequence-specific DNA binding"/>
    <property type="evidence" value="ECO:0007669"/>
    <property type="project" value="InterPro"/>
</dbReference>
<dbReference type="EMBL" id="CP047593">
    <property type="protein sequence ID" value="QHI68783.1"/>
    <property type="molecule type" value="Genomic_DNA"/>
</dbReference>
<dbReference type="Proteomes" id="UP000464954">
    <property type="component" value="Chromosome"/>
</dbReference>
<dbReference type="InterPro" id="IPR003313">
    <property type="entry name" value="AraC-bd"/>
</dbReference>
<dbReference type="PANTHER" id="PTHR43280">
    <property type="entry name" value="ARAC-FAMILY TRANSCRIPTIONAL REGULATOR"/>
    <property type="match status" value="1"/>
</dbReference>
<dbReference type="Pfam" id="PF12833">
    <property type="entry name" value="HTH_18"/>
    <property type="match status" value="1"/>
</dbReference>
<dbReference type="Gene3D" id="2.60.120.10">
    <property type="entry name" value="Jelly Rolls"/>
    <property type="match status" value="1"/>
</dbReference>
<dbReference type="KEGG" id="taer:GT409_04740"/>
<dbReference type="Pfam" id="PF02311">
    <property type="entry name" value="AraC_binding"/>
    <property type="match status" value="1"/>
</dbReference>
<dbReference type="GO" id="GO:0003700">
    <property type="term" value="F:DNA-binding transcription factor activity"/>
    <property type="evidence" value="ECO:0007669"/>
    <property type="project" value="InterPro"/>
</dbReference>
<dbReference type="InterPro" id="IPR014710">
    <property type="entry name" value="RmlC-like_jellyroll"/>
</dbReference>
<dbReference type="InterPro" id="IPR009057">
    <property type="entry name" value="Homeodomain-like_sf"/>
</dbReference>
<name>A0A6P1M6Z1_9BACT</name>
<dbReference type="InterPro" id="IPR037923">
    <property type="entry name" value="HTH-like"/>
</dbReference>
<evidence type="ECO:0000259" key="4">
    <source>
        <dbReference type="PROSITE" id="PS01124"/>
    </source>
</evidence>
<dbReference type="InterPro" id="IPR018062">
    <property type="entry name" value="HTH_AraC-typ_CS"/>
</dbReference>
<reference evidence="5 6" key="1">
    <citation type="submission" date="2020-01" db="EMBL/GenBank/DDBJ databases">
        <title>Ponticoccus aerotolerans gen. nov., sp. nov., an anaerobic bacterium and proposal of Ponticoccusceae fam. nov., Ponticoccusles ord. nov. and Ponticoccuse classis nov. in the phylum Kiritimatiellaeota.</title>
        <authorList>
            <person name="Zhou L.Y."/>
            <person name="Du Z.J."/>
        </authorList>
    </citation>
    <scope>NUCLEOTIDE SEQUENCE [LARGE SCALE GENOMIC DNA]</scope>
    <source>
        <strain evidence="5 6">S-5007</strain>
    </source>
</reference>
<dbReference type="PANTHER" id="PTHR43280:SF2">
    <property type="entry name" value="HTH-TYPE TRANSCRIPTIONAL REGULATOR EXSA"/>
    <property type="match status" value="1"/>
</dbReference>
<dbReference type="InterPro" id="IPR018060">
    <property type="entry name" value="HTH_AraC"/>
</dbReference>
<dbReference type="SMART" id="SM00342">
    <property type="entry name" value="HTH_ARAC"/>
    <property type="match status" value="1"/>
</dbReference>
<evidence type="ECO:0000256" key="1">
    <source>
        <dbReference type="ARBA" id="ARBA00023015"/>
    </source>
</evidence>
<organism evidence="5 6">
    <name type="scientific">Tichowtungia aerotolerans</name>
    <dbReference type="NCBI Taxonomy" id="2697043"/>
    <lineage>
        <taxon>Bacteria</taxon>
        <taxon>Pseudomonadati</taxon>
        <taxon>Kiritimatiellota</taxon>
        <taxon>Tichowtungiia</taxon>
        <taxon>Tichowtungiales</taxon>
        <taxon>Tichowtungiaceae</taxon>
        <taxon>Tichowtungia</taxon>
    </lineage>
</organism>
<gene>
    <name evidence="5" type="ORF">GT409_04740</name>
</gene>
<dbReference type="InterPro" id="IPR020449">
    <property type="entry name" value="Tscrpt_reg_AraC-type_HTH"/>
</dbReference>
<protein>
    <submittedName>
        <fullName evidence="5">Helix-turn-helix domain-containing protein</fullName>
    </submittedName>
</protein>
<keyword evidence="6" id="KW-1185">Reference proteome</keyword>
<keyword evidence="1" id="KW-0805">Transcription regulation</keyword>
<dbReference type="PROSITE" id="PS00041">
    <property type="entry name" value="HTH_ARAC_FAMILY_1"/>
    <property type="match status" value="1"/>
</dbReference>
<proteinExistence type="predicted"/>
<dbReference type="RefSeq" id="WP_160627432.1">
    <property type="nucleotide sequence ID" value="NZ_CP047593.1"/>
</dbReference>
<feature type="domain" description="HTH araC/xylS-type" evidence="4">
    <location>
        <begin position="212"/>
        <end position="315"/>
    </location>
</feature>
<dbReference type="SUPFAM" id="SSF46689">
    <property type="entry name" value="Homeodomain-like"/>
    <property type="match status" value="2"/>
</dbReference>
<dbReference type="AlphaFoldDB" id="A0A6P1M6Z1"/>
<dbReference type="PROSITE" id="PS01124">
    <property type="entry name" value="HTH_ARAC_FAMILY_2"/>
    <property type="match status" value="1"/>
</dbReference>
<keyword evidence="3" id="KW-0804">Transcription</keyword>
<evidence type="ECO:0000313" key="6">
    <source>
        <dbReference type="Proteomes" id="UP000464954"/>
    </source>
</evidence>
<dbReference type="SUPFAM" id="SSF51215">
    <property type="entry name" value="Regulatory protein AraC"/>
    <property type="match status" value="1"/>
</dbReference>
<accession>A0A6P1M6Z1</accession>
<dbReference type="PRINTS" id="PR00032">
    <property type="entry name" value="HTHARAC"/>
</dbReference>
<evidence type="ECO:0000313" key="5">
    <source>
        <dbReference type="EMBL" id="QHI68783.1"/>
    </source>
</evidence>
<dbReference type="Gene3D" id="1.10.10.60">
    <property type="entry name" value="Homeodomain-like"/>
    <property type="match status" value="2"/>
</dbReference>
<evidence type="ECO:0000256" key="2">
    <source>
        <dbReference type="ARBA" id="ARBA00023125"/>
    </source>
</evidence>
<sequence length="318" mass="36350">MIMYLAIMVKNVSFSTKAKIPGELPHTPPDLKGQQRFGALCPYVREANEVFRETWHLKERKLFDFLLVHILRGTGRFTVADETFNINTGDLIWIPPNTLHEMRGDAPGTKLQYIHFDLIYDPKRSHWSASIPAGTVDLSRWKDRIHPPLDDSILRNWCGKLDAGNQTRVTELLRKIVFEYNRTQTSRLTIAGLVLQLTGHLMEAQQASSLSNRQIRAVENAMQQIQMNETLNLEILSRQYGLSSTHFRKLFREHFGHSPREARQAAKMKAACDALVYSELSVSEIADRLGFTNIHNFSRAFRKAIGRAPTAYRNGHAP</sequence>
<evidence type="ECO:0000256" key="3">
    <source>
        <dbReference type="ARBA" id="ARBA00023163"/>
    </source>
</evidence>